<organism evidence="1 2">
    <name type="scientific">Melastoma candidum</name>
    <dbReference type="NCBI Taxonomy" id="119954"/>
    <lineage>
        <taxon>Eukaryota</taxon>
        <taxon>Viridiplantae</taxon>
        <taxon>Streptophyta</taxon>
        <taxon>Embryophyta</taxon>
        <taxon>Tracheophyta</taxon>
        <taxon>Spermatophyta</taxon>
        <taxon>Magnoliopsida</taxon>
        <taxon>eudicotyledons</taxon>
        <taxon>Gunneridae</taxon>
        <taxon>Pentapetalae</taxon>
        <taxon>rosids</taxon>
        <taxon>malvids</taxon>
        <taxon>Myrtales</taxon>
        <taxon>Melastomataceae</taxon>
        <taxon>Melastomatoideae</taxon>
        <taxon>Melastomateae</taxon>
        <taxon>Melastoma</taxon>
    </lineage>
</organism>
<accession>A0ACB9SHL3</accession>
<sequence length="104" mass="11008">MQTKPKLLSTSCRCLATLFISLLLIGGNASRVLLPEQKVTGRIPDPRSHALRNQEGPSGFGRPGTQRGINGYDVYQNEDFPPTDPGHSPGVGHGTGPGDKTSSP</sequence>
<proteinExistence type="predicted"/>
<evidence type="ECO:0000313" key="2">
    <source>
        <dbReference type="Proteomes" id="UP001057402"/>
    </source>
</evidence>
<reference evidence="2" key="1">
    <citation type="journal article" date="2023" name="Front. Plant Sci.">
        <title>Chromosomal-level genome assembly of Melastoma candidum provides insights into trichome evolution.</title>
        <authorList>
            <person name="Zhong Y."/>
            <person name="Wu W."/>
            <person name="Sun C."/>
            <person name="Zou P."/>
            <person name="Liu Y."/>
            <person name="Dai S."/>
            <person name="Zhou R."/>
        </authorList>
    </citation>
    <scope>NUCLEOTIDE SEQUENCE [LARGE SCALE GENOMIC DNA]</scope>
</reference>
<dbReference type="Proteomes" id="UP001057402">
    <property type="component" value="Chromosome 1"/>
</dbReference>
<gene>
    <name evidence="1" type="ORF">MLD38_001771</name>
</gene>
<comment type="caution">
    <text evidence="1">The sequence shown here is derived from an EMBL/GenBank/DDBJ whole genome shotgun (WGS) entry which is preliminary data.</text>
</comment>
<dbReference type="EMBL" id="CM042880">
    <property type="protein sequence ID" value="KAI4389556.1"/>
    <property type="molecule type" value="Genomic_DNA"/>
</dbReference>
<evidence type="ECO:0000313" key="1">
    <source>
        <dbReference type="EMBL" id="KAI4389556.1"/>
    </source>
</evidence>
<protein>
    <submittedName>
        <fullName evidence="1">Uncharacterized protein</fullName>
    </submittedName>
</protein>
<keyword evidence="2" id="KW-1185">Reference proteome</keyword>
<name>A0ACB9SHL3_9MYRT</name>